<evidence type="ECO:0000313" key="3">
    <source>
        <dbReference type="Proteomes" id="UP001177670"/>
    </source>
</evidence>
<dbReference type="AlphaFoldDB" id="A0AA40G2H4"/>
<comment type="caution">
    <text evidence="2">The sequence shown here is derived from an EMBL/GenBank/DDBJ whole genome shotgun (WGS) entry which is preliminary data.</text>
</comment>
<accession>A0AA40G2H4</accession>
<dbReference type="Proteomes" id="UP001177670">
    <property type="component" value="Unassembled WGS sequence"/>
</dbReference>
<feature type="compositionally biased region" description="Basic and acidic residues" evidence="1">
    <location>
        <begin position="8"/>
        <end position="25"/>
    </location>
</feature>
<sequence length="217" mass="24858">MVCFAHPTSKETVGRRPSAESEPTRNRQRRGALEMHVLVRLFNEISLSTVKSPTKVALPRREESFRAKPCERWSALKQRSEPAFRSNEKGEPSFPSLMEKNVRARPPVHSLCRSREDSKRPRKKCKGHRDTLPLIVAVTGRCDRRGIKMKTITEGKEILRNLVSQRKSCRPLQLRLAEAFSPRRVSPRPCPLTACFVRFCSKNGDIKVRGFKLKEAL</sequence>
<evidence type="ECO:0000313" key="2">
    <source>
        <dbReference type="EMBL" id="KAK1129812.1"/>
    </source>
</evidence>
<evidence type="ECO:0000256" key="1">
    <source>
        <dbReference type="SAM" id="MobiDB-lite"/>
    </source>
</evidence>
<keyword evidence="3" id="KW-1185">Reference proteome</keyword>
<gene>
    <name evidence="2" type="ORF">K0M31_019521</name>
</gene>
<protein>
    <submittedName>
        <fullName evidence="2">Uncharacterized protein</fullName>
    </submittedName>
</protein>
<proteinExistence type="predicted"/>
<organism evidence="2 3">
    <name type="scientific">Melipona bicolor</name>
    <dbReference type="NCBI Taxonomy" id="60889"/>
    <lineage>
        <taxon>Eukaryota</taxon>
        <taxon>Metazoa</taxon>
        <taxon>Ecdysozoa</taxon>
        <taxon>Arthropoda</taxon>
        <taxon>Hexapoda</taxon>
        <taxon>Insecta</taxon>
        <taxon>Pterygota</taxon>
        <taxon>Neoptera</taxon>
        <taxon>Endopterygota</taxon>
        <taxon>Hymenoptera</taxon>
        <taxon>Apocrita</taxon>
        <taxon>Aculeata</taxon>
        <taxon>Apoidea</taxon>
        <taxon>Anthophila</taxon>
        <taxon>Apidae</taxon>
        <taxon>Melipona</taxon>
    </lineage>
</organism>
<feature type="region of interest" description="Disordered" evidence="1">
    <location>
        <begin position="105"/>
        <end position="126"/>
    </location>
</feature>
<dbReference type="EMBL" id="JAHYIQ010000008">
    <property type="protein sequence ID" value="KAK1129812.1"/>
    <property type="molecule type" value="Genomic_DNA"/>
</dbReference>
<reference evidence="2" key="1">
    <citation type="submission" date="2021-10" db="EMBL/GenBank/DDBJ databases">
        <title>Melipona bicolor Genome sequencing and assembly.</title>
        <authorList>
            <person name="Araujo N.S."/>
            <person name="Arias M.C."/>
        </authorList>
    </citation>
    <scope>NUCLEOTIDE SEQUENCE</scope>
    <source>
        <strain evidence="2">USP_2M_L1-L4_2017</strain>
        <tissue evidence="2">Whole body</tissue>
    </source>
</reference>
<feature type="non-terminal residue" evidence="2">
    <location>
        <position position="217"/>
    </location>
</feature>
<name>A0AA40G2H4_9HYME</name>
<feature type="region of interest" description="Disordered" evidence="1">
    <location>
        <begin position="1"/>
        <end position="31"/>
    </location>
</feature>